<protein>
    <recommendedName>
        <fullName evidence="3">pectinesterase</fullName>
        <ecNumber evidence="3">3.1.1.11</ecNumber>
    </recommendedName>
</protein>
<dbReference type="GO" id="GO:0045490">
    <property type="term" value="P:pectin catabolic process"/>
    <property type="evidence" value="ECO:0007669"/>
    <property type="project" value="UniProtKB-UniPathway"/>
</dbReference>
<evidence type="ECO:0000256" key="7">
    <source>
        <dbReference type="SAM" id="SignalP"/>
    </source>
</evidence>
<dbReference type="EC" id="3.1.1.11" evidence="3"/>
<dbReference type="Gene3D" id="2.160.20.10">
    <property type="entry name" value="Single-stranded right-handed beta-helix, Pectin lyase-like"/>
    <property type="match status" value="1"/>
</dbReference>
<evidence type="ECO:0000259" key="8">
    <source>
        <dbReference type="Pfam" id="PF01095"/>
    </source>
</evidence>
<dbReference type="InterPro" id="IPR000070">
    <property type="entry name" value="Pectinesterase_cat"/>
</dbReference>
<dbReference type="Proteomes" id="UP000198372">
    <property type="component" value="Unassembled WGS sequence"/>
</dbReference>
<feature type="chain" id="PRO_5012082385" description="pectinesterase" evidence="7">
    <location>
        <begin position="30"/>
        <end position="475"/>
    </location>
</feature>
<evidence type="ECO:0000256" key="5">
    <source>
        <dbReference type="ARBA" id="ARBA00023085"/>
    </source>
</evidence>
<evidence type="ECO:0000256" key="4">
    <source>
        <dbReference type="ARBA" id="ARBA00022801"/>
    </source>
</evidence>
<gene>
    <name evidence="9" type="ORF">BQ2448_5238</name>
</gene>
<keyword evidence="7" id="KW-0732">Signal</keyword>
<comment type="similarity">
    <text evidence="2">Belongs to the pectinesterase family.</text>
</comment>
<dbReference type="OrthoDB" id="2019149at2759"/>
<evidence type="ECO:0000313" key="10">
    <source>
        <dbReference type="Proteomes" id="UP000198372"/>
    </source>
</evidence>
<sequence>MKLLHVAPSSAGLLLFASAAFSLLPSMAAKHPKEKREACQSFTKVFEPKNCPEKAIYVSAKDPKAQFNSIQAAIASLPNDTSAHTIVVGAGHYHEQLNVTRKGGVHILGQTGGSTTNQVTVFFSKGTTQNNTGGVFQSSNFDNAVTAVLSVAPSYNASLTGSGYTGAPLITDPSQFGCFDFRMYNIDLDQRWGLANIGPALAVSISYANASFYDVGAFGRSQFLGPRVCVDSNSGILSFRCPAGYQDTVYAGHNASVLFLNSTIKGCTDILYGFGSLWIENSTLMSRGAGGGITAWKGSRRPANNLYGAYISNSRLTRSSDLNATLDITRKVALGRPWNNASRTVYSNTYMEDHILPAGFVEWSASDPRLGPHLFFAEFNSSGPGFVAPNRAAFPPGTPLTTPVTGPQHLQHLLSAAQASMFSFSKVFGSKLEWVDSFYSHSFAAQVGDRRRHSRSHGHDNQPDTGKMVKRRAVH</sequence>
<dbReference type="InterPro" id="IPR011050">
    <property type="entry name" value="Pectin_lyase_fold/virulence"/>
</dbReference>
<comment type="pathway">
    <text evidence="1">Glycan metabolism; pectin degradation; 2-dehydro-3-deoxy-D-gluconate from pectin: step 1/5.</text>
</comment>
<evidence type="ECO:0000256" key="3">
    <source>
        <dbReference type="ARBA" id="ARBA00013229"/>
    </source>
</evidence>
<organism evidence="9 10">
    <name type="scientific">Microbotryum intermedium</name>
    <dbReference type="NCBI Taxonomy" id="269621"/>
    <lineage>
        <taxon>Eukaryota</taxon>
        <taxon>Fungi</taxon>
        <taxon>Dikarya</taxon>
        <taxon>Basidiomycota</taxon>
        <taxon>Pucciniomycotina</taxon>
        <taxon>Microbotryomycetes</taxon>
        <taxon>Microbotryales</taxon>
        <taxon>Microbotryaceae</taxon>
        <taxon>Microbotryum</taxon>
    </lineage>
</organism>
<evidence type="ECO:0000256" key="6">
    <source>
        <dbReference type="SAM" id="MobiDB-lite"/>
    </source>
</evidence>
<feature type="domain" description="Pectinesterase catalytic" evidence="8">
    <location>
        <begin position="230"/>
        <end position="394"/>
    </location>
</feature>
<evidence type="ECO:0000256" key="2">
    <source>
        <dbReference type="ARBA" id="ARBA00008891"/>
    </source>
</evidence>
<keyword evidence="10" id="KW-1185">Reference proteome</keyword>
<dbReference type="Pfam" id="PF01095">
    <property type="entry name" value="Pectinesterase"/>
    <property type="match status" value="1"/>
</dbReference>
<keyword evidence="4" id="KW-0378">Hydrolase</keyword>
<dbReference type="SUPFAM" id="SSF51126">
    <property type="entry name" value="Pectin lyase-like"/>
    <property type="match status" value="1"/>
</dbReference>
<dbReference type="GO" id="GO:0030599">
    <property type="term" value="F:pectinesterase activity"/>
    <property type="evidence" value="ECO:0007669"/>
    <property type="project" value="UniProtKB-EC"/>
</dbReference>
<evidence type="ECO:0000256" key="1">
    <source>
        <dbReference type="ARBA" id="ARBA00005184"/>
    </source>
</evidence>
<feature type="region of interest" description="Disordered" evidence="6">
    <location>
        <begin position="449"/>
        <end position="475"/>
    </location>
</feature>
<reference evidence="10" key="1">
    <citation type="submission" date="2016-09" db="EMBL/GenBank/DDBJ databases">
        <authorList>
            <person name="Jeantristanb JTB J.-T."/>
            <person name="Ricardo R."/>
        </authorList>
    </citation>
    <scope>NUCLEOTIDE SEQUENCE [LARGE SCALE GENOMIC DNA]</scope>
</reference>
<dbReference type="EMBL" id="FMSP01000002">
    <property type="protein sequence ID" value="SCV67627.1"/>
    <property type="molecule type" value="Genomic_DNA"/>
</dbReference>
<dbReference type="PANTHER" id="PTHR31321:SF137">
    <property type="entry name" value="PECTIN METHYL ESTERASE (EUROFUNG)"/>
    <property type="match status" value="1"/>
</dbReference>
<dbReference type="InterPro" id="IPR012334">
    <property type="entry name" value="Pectin_lyas_fold"/>
</dbReference>
<feature type="signal peptide" evidence="7">
    <location>
        <begin position="1"/>
        <end position="29"/>
    </location>
</feature>
<name>A0A238F3K5_9BASI</name>
<keyword evidence="5" id="KW-0063">Aspartyl esterase</keyword>
<proteinExistence type="inferred from homology"/>
<dbReference type="GO" id="GO:0042545">
    <property type="term" value="P:cell wall modification"/>
    <property type="evidence" value="ECO:0007669"/>
    <property type="project" value="InterPro"/>
</dbReference>
<evidence type="ECO:0000313" key="9">
    <source>
        <dbReference type="EMBL" id="SCV67627.1"/>
    </source>
</evidence>
<dbReference type="AlphaFoldDB" id="A0A238F3K5"/>
<dbReference type="PANTHER" id="PTHR31321">
    <property type="entry name" value="ACYL-COA THIOESTER HYDROLASE YBHC-RELATED"/>
    <property type="match status" value="1"/>
</dbReference>
<dbReference type="UniPathway" id="UPA00545">
    <property type="reaction ID" value="UER00823"/>
</dbReference>
<dbReference type="STRING" id="269621.A0A238F3K5"/>
<accession>A0A238F3K5</accession>